<dbReference type="InterPro" id="IPR036922">
    <property type="entry name" value="Rieske_2Fe-2S_sf"/>
</dbReference>
<proteinExistence type="inferred from homology"/>
<keyword evidence="2" id="KW-0479">Metal-binding</keyword>
<name>A0A4Q7N6S9_9BURK</name>
<dbReference type="InterPro" id="IPR017941">
    <property type="entry name" value="Rieske_2Fe-2S"/>
</dbReference>
<dbReference type="GO" id="GO:0051537">
    <property type="term" value="F:2 iron, 2 sulfur cluster binding"/>
    <property type="evidence" value="ECO:0007669"/>
    <property type="project" value="UniProtKB-KW"/>
</dbReference>
<evidence type="ECO:0000256" key="2">
    <source>
        <dbReference type="ARBA" id="ARBA00022723"/>
    </source>
</evidence>
<evidence type="ECO:0000256" key="3">
    <source>
        <dbReference type="ARBA" id="ARBA00023004"/>
    </source>
</evidence>
<keyword evidence="9" id="KW-1185">Reference proteome</keyword>
<evidence type="ECO:0000259" key="7">
    <source>
        <dbReference type="PROSITE" id="PS51296"/>
    </source>
</evidence>
<dbReference type="SUPFAM" id="SSF50022">
    <property type="entry name" value="ISP domain"/>
    <property type="match status" value="1"/>
</dbReference>
<dbReference type="PANTHER" id="PTHR21496">
    <property type="entry name" value="FERREDOXIN-RELATED"/>
    <property type="match status" value="1"/>
</dbReference>
<dbReference type="Pfam" id="PF00355">
    <property type="entry name" value="Rieske"/>
    <property type="match status" value="1"/>
</dbReference>
<organism evidence="8 9">
    <name type="scientific">Pigmentiphaga kullae</name>
    <dbReference type="NCBI Taxonomy" id="151784"/>
    <lineage>
        <taxon>Bacteria</taxon>
        <taxon>Pseudomonadati</taxon>
        <taxon>Pseudomonadota</taxon>
        <taxon>Betaproteobacteria</taxon>
        <taxon>Burkholderiales</taxon>
        <taxon>Alcaligenaceae</taxon>
        <taxon>Pigmentiphaga</taxon>
    </lineage>
</organism>
<comment type="caution">
    <text evidence="8">The sequence shown here is derived from an EMBL/GenBank/DDBJ whole genome shotgun (WGS) entry which is preliminary data.</text>
</comment>
<comment type="cofactor">
    <cofactor evidence="5">
        <name>[2Fe-2S] cluster</name>
        <dbReference type="ChEBI" id="CHEBI:190135"/>
    </cofactor>
</comment>
<dbReference type="RefSeq" id="WP_242621645.1">
    <property type="nucleotide sequence ID" value="NZ_SGXC01000004.1"/>
</dbReference>
<dbReference type="Gene3D" id="2.102.10.10">
    <property type="entry name" value="Rieske [2Fe-2S] iron-sulphur domain"/>
    <property type="match status" value="1"/>
</dbReference>
<dbReference type="CDD" id="cd03528">
    <property type="entry name" value="Rieske_RO_ferredoxin"/>
    <property type="match status" value="1"/>
</dbReference>
<keyword evidence="8" id="KW-0223">Dioxygenase</keyword>
<evidence type="ECO:0000313" key="8">
    <source>
        <dbReference type="EMBL" id="RZS76965.1"/>
    </source>
</evidence>
<accession>A0A4Q7N6S9</accession>
<feature type="domain" description="Rieske" evidence="7">
    <location>
        <begin position="18"/>
        <end position="114"/>
    </location>
</feature>
<keyword evidence="8" id="KW-0560">Oxidoreductase</keyword>
<dbReference type="GO" id="GO:0051213">
    <property type="term" value="F:dioxygenase activity"/>
    <property type="evidence" value="ECO:0007669"/>
    <property type="project" value="UniProtKB-KW"/>
</dbReference>
<evidence type="ECO:0000313" key="9">
    <source>
        <dbReference type="Proteomes" id="UP000292445"/>
    </source>
</evidence>
<dbReference type="AlphaFoldDB" id="A0A4Q7N6S9"/>
<evidence type="ECO:0000256" key="5">
    <source>
        <dbReference type="ARBA" id="ARBA00034078"/>
    </source>
</evidence>
<dbReference type="Proteomes" id="UP000292445">
    <property type="component" value="Unassembled WGS sequence"/>
</dbReference>
<keyword evidence="3" id="KW-0408">Iron</keyword>
<protein>
    <submittedName>
        <fullName evidence="8">3-phenylpropionate/trans-cinnamate dioxygenase ferredoxin subunit/naphthalene 1,2-dioxygenase system ferredoxin subunit</fullName>
    </submittedName>
</protein>
<evidence type="ECO:0000256" key="6">
    <source>
        <dbReference type="ARBA" id="ARBA00038001"/>
    </source>
</evidence>
<evidence type="ECO:0000256" key="1">
    <source>
        <dbReference type="ARBA" id="ARBA00022714"/>
    </source>
</evidence>
<dbReference type="PROSITE" id="PS51296">
    <property type="entry name" value="RIESKE"/>
    <property type="match status" value="1"/>
</dbReference>
<keyword evidence="4" id="KW-0411">Iron-sulfur</keyword>
<evidence type="ECO:0000256" key="4">
    <source>
        <dbReference type="ARBA" id="ARBA00023014"/>
    </source>
</evidence>
<dbReference type="GO" id="GO:0046872">
    <property type="term" value="F:metal ion binding"/>
    <property type="evidence" value="ECO:0007669"/>
    <property type="project" value="UniProtKB-KW"/>
</dbReference>
<sequence length="116" mass="12636">MQARIAAMETEADQALSWHPVCGADDLETGGVLHVEAEGLELALFRLDDGYHATSDICTHMRSRLSDGYVKDGTVQCPLHFGRFDIRTGQALSAPCKKGVRTFATKVDAGRVWVGM</sequence>
<reference evidence="8 9" key="1">
    <citation type="submission" date="2019-02" db="EMBL/GenBank/DDBJ databases">
        <title>Genomic Encyclopedia of Type Strains, Phase IV (KMG-IV): sequencing the most valuable type-strain genomes for metagenomic binning, comparative biology and taxonomic classification.</title>
        <authorList>
            <person name="Goeker M."/>
        </authorList>
    </citation>
    <scope>NUCLEOTIDE SEQUENCE [LARGE SCALE GENOMIC DNA]</scope>
    <source>
        <strain evidence="8 9">K24</strain>
    </source>
</reference>
<gene>
    <name evidence="8" type="ORF">EV675_5688</name>
</gene>
<dbReference type="PANTHER" id="PTHR21496:SF0">
    <property type="entry name" value="RIESKE DOMAIN-CONTAINING PROTEIN"/>
    <property type="match status" value="1"/>
</dbReference>
<dbReference type="EMBL" id="SGXC01000004">
    <property type="protein sequence ID" value="RZS76965.1"/>
    <property type="molecule type" value="Genomic_DNA"/>
</dbReference>
<keyword evidence="1" id="KW-0001">2Fe-2S</keyword>
<comment type="similarity">
    <text evidence="6">Belongs to the bacterial ring-hydroxylating dioxygenase ferredoxin component family.</text>
</comment>